<protein>
    <submittedName>
        <fullName evidence="8">Zinc finger protein 185</fullName>
    </submittedName>
</protein>
<keyword evidence="7" id="KW-1185">Reference proteome</keyword>
<feature type="compositionally biased region" description="Polar residues" evidence="5">
    <location>
        <begin position="193"/>
        <end position="202"/>
    </location>
</feature>
<dbReference type="OrthoDB" id="8909291at2759"/>
<dbReference type="PROSITE" id="PS00478">
    <property type="entry name" value="LIM_DOMAIN_1"/>
    <property type="match status" value="1"/>
</dbReference>
<feature type="compositionally biased region" description="Basic and acidic residues" evidence="5">
    <location>
        <begin position="646"/>
        <end position="663"/>
    </location>
</feature>
<dbReference type="GeneID" id="103213052"/>
<evidence type="ECO:0000313" key="7">
    <source>
        <dbReference type="Proteomes" id="UP000694850"/>
    </source>
</evidence>
<evidence type="ECO:0000256" key="1">
    <source>
        <dbReference type="ARBA" id="ARBA00022723"/>
    </source>
</evidence>
<feature type="compositionally biased region" description="Basic residues" evidence="5">
    <location>
        <begin position="374"/>
        <end position="386"/>
    </location>
</feature>
<feature type="domain" description="LIM zinc-binding" evidence="6">
    <location>
        <begin position="729"/>
        <end position="791"/>
    </location>
</feature>
<dbReference type="PANTHER" id="PTHR15468:SF2">
    <property type="entry name" value="ZINC FINGER PROTEIN 185"/>
    <property type="match status" value="1"/>
</dbReference>
<evidence type="ECO:0000256" key="3">
    <source>
        <dbReference type="ARBA" id="ARBA00023038"/>
    </source>
</evidence>
<feature type="compositionally biased region" description="Low complexity" evidence="5">
    <location>
        <begin position="676"/>
        <end position="687"/>
    </location>
</feature>
<feature type="region of interest" description="Disordered" evidence="5">
    <location>
        <begin position="646"/>
        <end position="722"/>
    </location>
</feature>
<evidence type="ECO:0000256" key="4">
    <source>
        <dbReference type="PROSITE-ProRule" id="PRU00125"/>
    </source>
</evidence>
<gene>
    <name evidence="8" type="primary">ZNF185</name>
</gene>
<dbReference type="InterPro" id="IPR052621">
    <property type="entry name" value="Cell_Prolif/Cornif_Regul"/>
</dbReference>
<feature type="region of interest" description="Disordered" evidence="5">
    <location>
        <begin position="89"/>
        <end position="319"/>
    </location>
</feature>
<accession>A0A8B7BAE6</accession>
<proteinExistence type="predicted"/>
<dbReference type="PANTHER" id="PTHR15468">
    <property type="entry name" value="ZNF185"/>
    <property type="match status" value="1"/>
</dbReference>
<dbReference type="SMART" id="SM00132">
    <property type="entry name" value="LIM"/>
    <property type="match status" value="1"/>
</dbReference>
<reference evidence="8" key="1">
    <citation type="submission" date="2025-08" db="UniProtKB">
        <authorList>
            <consortium name="RefSeq"/>
        </authorList>
    </citation>
    <scope>IDENTIFICATION</scope>
</reference>
<dbReference type="RefSeq" id="XP_007957140.1">
    <property type="nucleotide sequence ID" value="XM_007958949.1"/>
</dbReference>
<feature type="compositionally biased region" description="Basic and acidic residues" evidence="5">
    <location>
        <begin position="299"/>
        <end position="316"/>
    </location>
</feature>
<name>A0A8B7BAE6_ORYAF</name>
<evidence type="ECO:0000313" key="8">
    <source>
        <dbReference type="RefSeq" id="XP_007957140.1"/>
    </source>
</evidence>
<feature type="compositionally biased region" description="Low complexity" evidence="5">
    <location>
        <begin position="465"/>
        <end position="479"/>
    </location>
</feature>
<feature type="region of interest" description="Disordered" evidence="5">
    <location>
        <begin position="408"/>
        <end position="429"/>
    </location>
</feature>
<dbReference type="GO" id="GO:0046872">
    <property type="term" value="F:metal ion binding"/>
    <property type="evidence" value="ECO:0007669"/>
    <property type="project" value="UniProtKB-KW"/>
</dbReference>
<feature type="region of interest" description="Disordered" evidence="5">
    <location>
        <begin position="461"/>
        <end position="505"/>
    </location>
</feature>
<dbReference type="AlphaFoldDB" id="A0A8B7BAE6"/>
<keyword evidence="2 4" id="KW-0862">Zinc</keyword>
<feature type="compositionally biased region" description="Basic and acidic residues" evidence="5">
    <location>
        <begin position="29"/>
        <end position="46"/>
    </location>
</feature>
<dbReference type="CDD" id="cd08368">
    <property type="entry name" value="LIM"/>
    <property type="match status" value="1"/>
</dbReference>
<dbReference type="Gene3D" id="2.10.110.10">
    <property type="entry name" value="Cysteine Rich Protein"/>
    <property type="match status" value="1"/>
</dbReference>
<feature type="compositionally biased region" description="Basic and acidic residues" evidence="5">
    <location>
        <begin position="265"/>
        <end position="274"/>
    </location>
</feature>
<feature type="compositionally biased region" description="Polar residues" evidence="5">
    <location>
        <begin position="234"/>
        <end position="249"/>
    </location>
</feature>
<dbReference type="InterPro" id="IPR001781">
    <property type="entry name" value="Znf_LIM"/>
</dbReference>
<sequence>MSSPKGKAPPRGQEERNNVLQQMRVRTTLKGDKSWIAKQDESEGRTIELPSSRSRATSFSSPGEAQKARSVNTRAPVGYIIRGVFTKPIDSSSQPQQLFPKANGAPQSPSSPVRVASIGPPRASSSGYKLTTEDYKKLAPYNVRRSSAGPTEEEEEMPFTSDEQRRRSEAASSVLRRTAPREHSYVLSAAKKSASSPTQEPQTPFIAKRVEVVEEAGPSEKRQDSPALARATSALPSSNGGRTKVSSSVCMEHVPGPPSPAGSWEHSRRGEDVHLPITTPQMELHLAAPDLEGARSPSGHKDKEAPSPREPERDLAGEGVFEASDPHSERLHLPAHFAPLLDDRGVHSASSPCHKPGLMATSARREMGRSIPRNGRRGRAVSRRRFSGSYARVDREMARHDHKSAMALPGPALAPAAPPPPPGSESVALPRQRLESRTALSEGGEQKADSKAREAWQGLPATLRGGPASASPQPAGASSLEGPSSPRGPKQLIEAEGHSGRHVRCPTLRTGLGQRLLRASWPAARGLSSRSTPARGLSILAPLSDAPQASAFKERNVLSHSVRLRACAANPNAMRLRIYDSRSLRPSYVRLRAPPFPVASGSAAVPSGKCDSQPYEMAVLGQLGLAGASPAAMPEPASRCAFMESEEQKFATEPGEAPRRDQGDPAAPSLRPVDASGPQRPSSPRGPEQLTELEGHSGSVVGGEDASDVQKKQPPGDGSTPYPASATGRLCTYCRREIGDCPKITLEHLAICCHEYCFQCGVCGKPMGDLLDQIFVHRDTVHCGKCYEKLF</sequence>
<keyword evidence="3 4" id="KW-0440">LIM domain</keyword>
<dbReference type="Proteomes" id="UP000694850">
    <property type="component" value="Unplaced"/>
</dbReference>
<dbReference type="CTD" id="7739"/>
<feature type="region of interest" description="Disordered" evidence="5">
    <location>
        <begin position="25"/>
        <end position="72"/>
    </location>
</feature>
<feature type="region of interest" description="Disordered" evidence="5">
    <location>
        <begin position="1"/>
        <end position="20"/>
    </location>
</feature>
<evidence type="ECO:0000259" key="6">
    <source>
        <dbReference type="PROSITE" id="PS50023"/>
    </source>
</evidence>
<evidence type="ECO:0000256" key="5">
    <source>
        <dbReference type="SAM" id="MobiDB-lite"/>
    </source>
</evidence>
<feature type="region of interest" description="Disordered" evidence="5">
    <location>
        <begin position="346"/>
        <end position="396"/>
    </location>
</feature>
<feature type="compositionally biased region" description="Basic and acidic residues" evidence="5">
    <location>
        <begin position="208"/>
        <end position="224"/>
    </location>
</feature>
<evidence type="ECO:0000256" key="2">
    <source>
        <dbReference type="ARBA" id="ARBA00022833"/>
    </source>
</evidence>
<organism evidence="7 8">
    <name type="scientific">Orycteropus afer afer</name>
    <dbReference type="NCBI Taxonomy" id="1230840"/>
    <lineage>
        <taxon>Eukaryota</taxon>
        <taxon>Metazoa</taxon>
        <taxon>Chordata</taxon>
        <taxon>Craniata</taxon>
        <taxon>Vertebrata</taxon>
        <taxon>Euteleostomi</taxon>
        <taxon>Mammalia</taxon>
        <taxon>Eutheria</taxon>
        <taxon>Afrotheria</taxon>
        <taxon>Tubulidentata</taxon>
        <taxon>Orycteropodidae</taxon>
        <taxon>Orycteropus</taxon>
    </lineage>
</organism>
<feature type="compositionally biased region" description="Low complexity" evidence="5">
    <location>
        <begin position="51"/>
        <end position="61"/>
    </location>
</feature>
<dbReference type="PROSITE" id="PS50023">
    <property type="entry name" value="LIM_DOMAIN_2"/>
    <property type="match status" value="1"/>
</dbReference>
<keyword evidence="1 4" id="KW-0479">Metal-binding</keyword>